<dbReference type="GO" id="GO:0016747">
    <property type="term" value="F:acyltransferase activity, transferring groups other than amino-acyl groups"/>
    <property type="evidence" value="ECO:0007669"/>
    <property type="project" value="InterPro"/>
</dbReference>
<dbReference type="EMBL" id="CAEZVJ010000008">
    <property type="protein sequence ID" value="CAB4622300.1"/>
    <property type="molecule type" value="Genomic_DNA"/>
</dbReference>
<gene>
    <name evidence="2" type="ORF">UFOPK1961_00152</name>
    <name evidence="3" type="ORF">UFOPK3364_00662</name>
</gene>
<evidence type="ECO:0000313" key="3">
    <source>
        <dbReference type="EMBL" id="CAB4869370.1"/>
    </source>
</evidence>
<dbReference type="InterPro" id="IPR000182">
    <property type="entry name" value="GNAT_dom"/>
</dbReference>
<evidence type="ECO:0000259" key="1">
    <source>
        <dbReference type="PROSITE" id="PS51186"/>
    </source>
</evidence>
<dbReference type="EMBL" id="CAFBLO010000056">
    <property type="protein sequence ID" value="CAB4869370.1"/>
    <property type="molecule type" value="Genomic_DNA"/>
</dbReference>
<evidence type="ECO:0000313" key="2">
    <source>
        <dbReference type="EMBL" id="CAB4622300.1"/>
    </source>
</evidence>
<dbReference type="CDD" id="cd04301">
    <property type="entry name" value="NAT_SF"/>
    <property type="match status" value="1"/>
</dbReference>
<dbReference type="PANTHER" id="PTHR43072:SF8">
    <property type="entry name" value="ACYLTRANSFERASE FABY-RELATED"/>
    <property type="match status" value="1"/>
</dbReference>
<protein>
    <submittedName>
        <fullName evidence="3">Unannotated protein</fullName>
    </submittedName>
</protein>
<dbReference type="Pfam" id="PF13420">
    <property type="entry name" value="Acetyltransf_4"/>
    <property type="match status" value="1"/>
</dbReference>
<accession>A0A6J7DIL3</accession>
<sequence>MTGVSFRPANTADATTLVDIYNHYVATSTVTFDLDSWASSDMAHKIESVNGLKMPFIIAELNGDTVGYAYLSTFREKAAYDATMENTLYLRDDARGAGIGRSLLDELLRLGEIAGVREVVAVIANTPDAVPSIRLHDKAGFARVGEMDRVGRKFDEWIGVVMMQKSLVHD</sequence>
<proteinExistence type="predicted"/>
<dbReference type="AlphaFoldDB" id="A0A6J7DIL3"/>
<dbReference type="SUPFAM" id="SSF55729">
    <property type="entry name" value="Acyl-CoA N-acyltransferases (Nat)"/>
    <property type="match status" value="1"/>
</dbReference>
<reference evidence="3" key="1">
    <citation type="submission" date="2020-05" db="EMBL/GenBank/DDBJ databases">
        <authorList>
            <person name="Chiriac C."/>
            <person name="Salcher M."/>
            <person name="Ghai R."/>
            <person name="Kavagutti S V."/>
        </authorList>
    </citation>
    <scope>NUCLEOTIDE SEQUENCE</scope>
</reference>
<name>A0A6J7DIL3_9ZZZZ</name>
<dbReference type="Gene3D" id="3.40.630.30">
    <property type="match status" value="1"/>
</dbReference>
<dbReference type="InterPro" id="IPR016181">
    <property type="entry name" value="Acyl_CoA_acyltransferase"/>
</dbReference>
<organism evidence="3">
    <name type="scientific">freshwater metagenome</name>
    <dbReference type="NCBI Taxonomy" id="449393"/>
    <lineage>
        <taxon>unclassified sequences</taxon>
        <taxon>metagenomes</taxon>
        <taxon>ecological metagenomes</taxon>
    </lineage>
</organism>
<dbReference type="PROSITE" id="PS51186">
    <property type="entry name" value="GNAT"/>
    <property type="match status" value="1"/>
</dbReference>
<feature type="domain" description="N-acetyltransferase" evidence="1">
    <location>
        <begin position="4"/>
        <end position="168"/>
    </location>
</feature>
<dbReference type="PANTHER" id="PTHR43072">
    <property type="entry name" value="N-ACETYLTRANSFERASE"/>
    <property type="match status" value="1"/>
</dbReference>